<dbReference type="EMBL" id="BJCE01000196">
    <property type="protein sequence ID" value="GCL39006.1"/>
    <property type="molecule type" value="Genomic_DNA"/>
</dbReference>
<dbReference type="GO" id="GO:0003755">
    <property type="term" value="F:peptidyl-prolyl cis-trans isomerase activity"/>
    <property type="evidence" value="ECO:0007669"/>
    <property type="project" value="UniProtKB-KW"/>
</dbReference>
<evidence type="ECO:0000259" key="8">
    <source>
        <dbReference type="PROSITE" id="PS50198"/>
    </source>
</evidence>
<feature type="region of interest" description="Disordered" evidence="7">
    <location>
        <begin position="247"/>
        <end position="266"/>
    </location>
</feature>
<evidence type="ECO:0000256" key="2">
    <source>
        <dbReference type="ARBA" id="ARBA00013194"/>
    </source>
</evidence>
<evidence type="ECO:0000256" key="1">
    <source>
        <dbReference type="ARBA" id="ARBA00000971"/>
    </source>
</evidence>
<gene>
    <name evidence="9" type="ORF">SR1949_41270</name>
</gene>
<dbReference type="AlphaFoldDB" id="A0A480A589"/>
<comment type="catalytic activity">
    <reaction evidence="1">
        <text>[protein]-peptidylproline (omega=180) = [protein]-peptidylproline (omega=0)</text>
        <dbReference type="Rhea" id="RHEA:16237"/>
        <dbReference type="Rhea" id="RHEA-COMP:10747"/>
        <dbReference type="Rhea" id="RHEA-COMP:10748"/>
        <dbReference type="ChEBI" id="CHEBI:83833"/>
        <dbReference type="ChEBI" id="CHEBI:83834"/>
        <dbReference type="EC" id="5.2.1.8"/>
    </reaction>
</comment>
<evidence type="ECO:0000313" key="10">
    <source>
        <dbReference type="Proteomes" id="UP000300142"/>
    </source>
</evidence>
<dbReference type="PANTHER" id="PTHR47245">
    <property type="entry name" value="PEPTIDYLPROLYL ISOMERASE"/>
    <property type="match status" value="1"/>
</dbReference>
<keyword evidence="4 6" id="KW-0697">Rotamase</keyword>
<dbReference type="SUPFAM" id="SSF54534">
    <property type="entry name" value="FKBP-like"/>
    <property type="match status" value="1"/>
</dbReference>
<dbReference type="InterPro" id="IPR000297">
    <property type="entry name" value="PPIase_PpiC"/>
</dbReference>
<feature type="compositionally biased region" description="Polar residues" evidence="7">
    <location>
        <begin position="250"/>
        <end position="266"/>
    </location>
</feature>
<evidence type="ECO:0000313" key="9">
    <source>
        <dbReference type="EMBL" id="GCL39006.1"/>
    </source>
</evidence>
<evidence type="ECO:0000256" key="7">
    <source>
        <dbReference type="SAM" id="MobiDB-lite"/>
    </source>
</evidence>
<dbReference type="EC" id="5.2.1.8" evidence="2"/>
<keyword evidence="5 6" id="KW-0413">Isomerase</keyword>
<evidence type="ECO:0000256" key="5">
    <source>
        <dbReference type="ARBA" id="ARBA00023235"/>
    </source>
</evidence>
<organism evidence="9 10">
    <name type="scientific">Sphaerospermopsis reniformis</name>
    <dbReference type="NCBI Taxonomy" id="531300"/>
    <lineage>
        <taxon>Bacteria</taxon>
        <taxon>Bacillati</taxon>
        <taxon>Cyanobacteriota</taxon>
        <taxon>Cyanophyceae</taxon>
        <taxon>Nostocales</taxon>
        <taxon>Aphanizomenonaceae</taxon>
        <taxon>Sphaerospermopsis</taxon>
    </lineage>
</organism>
<dbReference type="Proteomes" id="UP000300142">
    <property type="component" value="Unassembled WGS sequence"/>
</dbReference>
<keyword evidence="10" id="KW-1185">Reference proteome</keyword>
<comment type="caution">
    <text evidence="9">The sequence shown here is derived from an EMBL/GenBank/DDBJ whole genome shotgun (WGS) entry which is preliminary data.</text>
</comment>
<dbReference type="RefSeq" id="WP_137668719.1">
    <property type="nucleotide sequence ID" value="NZ_BJCE01000196.1"/>
</dbReference>
<keyword evidence="3" id="KW-0732">Signal</keyword>
<name>A0A480A589_9CYAN</name>
<evidence type="ECO:0000256" key="3">
    <source>
        <dbReference type="ARBA" id="ARBA00022729"/>
    </source>
</evidence>
<dbReference type="SUPFAM" id="SSF109998">
    <property type="entry name" value="Triger factor/SurA peptide-binding domain-like"/>
    <property type="match status" value="1"/>
</dbReference>
<proteinExistence type="predicted"/>
<dbReference type="PANTHER" id="PTHR47245:SF1">
    <property type="entry name" value="FOLDASE PROTEIN PRSA"/>
    <property type="match status" value="1"/>
</dbReference>
<evidence type="ECO:0000256" key="4">
    <source>
        <dbReference type="ARBA" id="ARBA00023110"/>
    </source>
</evidence>
<protein>
    <recommendedName>
        <fullName evidence="2">peptidylprolyl isomerase</fullName>
        <ecNumber evidence="2">5.2.1.8</ecNumber>
    </recommendedName>
</protein>
<dbReference type="InterPro" id="IPR027304">
    <property type="entry name" value="Trigger_fact/SurA_dom_sf"/>
</dbReference>
<dbReference type="InterPro" id="IPR050245">
    <property type="entry name" value="PrsA_foldase"/>
</dbReference>
<dbReference type="Pfam" id="PF00639">
    <property type="entry name" value="Rotamase"/>
    <property type="match status" value="1"/>
</dbReference>
<accession>A0A480A589</accession>
<dbReference type="Gene3D" id="3.10.50.40">
    <property type="match status" value="1"/>
</dbReference>
<dbReference type="InterPro" id="IPR046357">
    <property type="entry name" value="PPIase_dom_sf"/>
</dbReference>
<reference evidence="10" key="1">
    <citation type="submission" date="2019-02" db="EMBL/GenBank/DDBJ databases">
        <title>Draft genome sequence of Sphaerospermopsis reniformis NIES-1949.</title>
        <authorList>
            <person name="Yamaguchi H."/>
            <person name="Suzuki S."/>
            <person name="Kawachi M."/>
        </authorList>
    </citation>
    <scope>NUCLEOTIDE SEQUENCE [LARGE SCALE GENOMIC DNA]</scope>
    <source>
        <strain evidence="10">NIES-1949</strain>
    </source>
</reference>
<dbReference type="PROSITE" id="PS50198">
    <property type="entry name" value="PPIC_PPIASE_2"/>
    <property type="match status" value="1"/>
</dbReference>
<evidence type="ECO:0000256" key="6">
    <source>
        <dbReference type="PROSITE-ProRule" id="PRU00278"/>
    </source>
</evidence>
<sequence>MSKFISVSSEDILYHVKISCQIPNVLEAIATRKIIADTAIKEDITITTEELQQAADSLRLANKLIKAEDTWAWLNKHYLSLDNFEEIAHTNLVSAKLAEHLFADKVEPFFYAHQLDYTAAVTYEVILDDEDLALEIFYALQEGEISFHQIARQYIQTPEIRRAGGYQGMRQRSDFRPEIAAAIFAANPPQIIKPIITSQGAHIIMVEEIIKPQLNEQMRVKIIGDLFTNWLKQQVKTLEIKANLEEDKNYQSSPQKSSTQIFSEAS</sequence>
<feature type="domain" description="PpiC" evidence="8">
    <location>
        <begin position="125"/>
        <end position="208"/>
    </location>
</feature>